<dbReference type="AlphaFoldDB" id="A0AAV6W0R5"/>
<comment type="caution">
    <text evidence="8">The sequence shown here is derived from an EMBL/GenBank/DDBJ whole genome shotgun (WGS) entry which is preliminary data.</text>
</comment>
<dbReference type="EMBL" id="WHWC01000081">
    <property type="protein sequence ID" value="KAG8363066.1"/>
    <property type="molecule type" value="Genomic_DNA"/>
</dbReference>
<keyword evidence="4" id="KW-0255">Endonuclease</keyword>
<dbReference type="PANTHER" id="PTHR37984:SF5">
    <property type="entry name" value="PROTEIN NYNRIN-LIKE"/>
    <property type="match status" value="1"/>
</dbReference>
<evidence type="ECO:0000256" key="5">
    <source>
        <dbReference type="ARBA" id="ARBA00022801"/>
    </source>
</evidence>
<name>A0AAV6W0R5_9LAMI</name>
<keyword evidence="5" id="KW-0378">Hydrolase</keyword>
<dbReference type="CDD" id="cd09274">
    <property type="entry name" value="RNase_HI_RT_Ty3"/>
    <property type="match status" value="1"/>
</dbReference>
<dbReference type="Gene3D" id="3.10.20.370">
    <property type="match status" value="1"/>
</dbReference>
<dbReference type="Pfam" id="PF17917">
    <property type="entry name" value="RT_RNaseH"/>
    <property type="match status" value="1"/>
</dbReference>
<gene>
    <name evidence="8" type="ORF">BUALT_BualtUnG0007900</name>
</gene>
<keyword evidence="9" id="KW-1185">Reference proteome</keyword>
<sequence>MSKCQFGSPTVEYLGYVISKAGVEMDPNKIQAVKDWPLPKNSKQLRVFFRVEWSPILILPDFTKEFIVETDASGQGIGAVLLQMGKPIAFMSKALTGRNLGLSVYEKELMVVVVAVQKRRPYMIEKHFTIKIDHQSLKHLLEQRISTPS</sequence>
<proteinExistence type="predicted"/>
<dbReference type="GO" id="GO:0016787">
    <property type="term" value="F:hydrolase activity"/>
    <property type="evidence" value="ECO:0007669"/>
    <property type="project" value="UniProtKB-KW"/>
</dbReference>
<evidence type="ECO:0000313" key="8">
    <source>
        <dbReference type="EMBL" id="KAG8363066.1"/>
    </source>
</evidence>
<keyword evidence="6" id="KW-0695">RNA-directed DNA polymerase</keyword>
<evidence type="ECO:0000256" key="2">
    <source>
        <dbReference type="ARBA" id="ARBA00022695"/>
    </source>
</evidence>
<accession>A0AAV6W0R5</accession>
<dbReference type="PANTHER" id="PTHR37984">
    <property type="entry name" value="PROTEIN CBG26694"/>
    <property type="match status" value="1"/>
</dbReference>
<evidence type="ECO:0000313" key="9">
    <source>
        <dbReference type="Proteomes" id="UP000826271"/>
    </source>
</evidence>
<dbReference type="SUPFAM" id="SSF56672">
    <property type="entry name" value="DNA/RNA polymerases"/>
    <property type="match status" value="1"/>
</dbReference>
<dbReference type="InterPro" id="IPR050951">
    <property type="entry name" value="Retrovirus_Pol_polyprotein"/>
</dbReference>
<protein>
    <recommendedName>
        <fullName evidence="7">Reverse transcriptase RNase H-like domain-containing protein</fullName>
    </recommendedName>
</protein>
<evidence type="ECO:0000256" key="6">
    <source>
        <dbReference type="ARBA" id="ARBA00022918"/>
    </source>
</evidence>
<dbReference type="Proteomes" id="UP000826271">
    <property type="component" value="Unassembled WGS sequence"/>
</dbReference>
<dbReference type="GO" id="GO:0004519">
    <property type="term" value="F:endonuclease activity"/>
    <property type="evidence" value="ECO:0007669"/>
    <property type="project" value="UniProtKB-KW"/>
</dbReference>
<keyword evidence="1" id="KW-0808">Transferase</keyword>
<evidence type="ECO:0000256" key="3">
    <source>
        <dbReference type="ARBA" id="ARBA00022722"/>
    </source>
</evidence>
<evidence type="ECO:0000256" key="1">
    <source>
        <dbReference type="ARBA" id="ARBA00022679"/>
    </source>
</evidence>
<organism evidence="8 9">
    <name type="scientific">Buddleja alternifolia</name>
    <dbReference type="NCBI Taxonomy" id="168488"/>
    <lineage>
        <taxon>Eukaryota</taxon>
        <taxon>Viridiplantae</taxon>
        <taxon>Streptophyta</taxon>
        <taxon>Embryophyta</taxon>
        <taxon>Tracheophyta</taxon>
        <taxon>Spermatophyta</taxon>
        <taxon>Magnoliopsida</taxon>
        <taxon>eudicotyledons</taxon>
        <taxon>Gunneridae</taxon>
        <taxon>Pentapetalae</taxon>
        <taxon>asterids</taxon>
        <taxon>lamiids</taxon>
        <taxon>Lamiales</taxon>
        <taxon>Scrophulariaceae</taxon>
        <taxon>Buddlejeae</taxon>
        <taxon>Buddleja</taxon>
    </lineage>
</organism>
<evidence type="ECO:0000256" key="4">
    <source>
        <dbReference type="ARBA" id="ARBA00022759"/>
    </source>
</evidence>
<keyword evidence="2" id="KW-0548">Nucleotidyltransferase</keyword>
<evidence type="ECO:0000259" key="7">
    <source>
        <dbReference type="Pfam" id="PF17917"/>
    </source>
</evidence>
<dbReference type="InterPro" id="IPR041373">
    <property type="entry name" value="RT_RNaseH"/>
</dbReference>
<dbReference type="InterPro" id="IPR043502">
    <property type="entry name" value="DNA/RNA_pol_sf"/>
</dbReference>
<feature type="domain" description="Reverse transcriptase RNase H-like" evidence="7">
    <location>
        <begin position="61"/>
        <end position="144"/>
    </location>
</feature>
<dbReference type="GO" id="GO:0003964">
    <property type="term" value="F:RNA-directed DNA polymerase activity"/>
    <property type="evidence" value="ECO:0007669"/>
    <property type="project" value="UniProtKB-KW"/>
</dbReference>
<keyword evidence="3" id="KW-0540">Nuclease</keyword>
<reference evidence="8" key="1">
    <citation type="submission" date="2019-10" db="EMBL/GenBank/DDBJ databases">
        <authorList>
            <person name="Zhang R."/>
            <person name="Pan Y."/>
            <person name="Wang J."/>
            <person name="Ma R."/>
            <person name="Yu S."/>
        </authorList>
    </citation>
    <scope>NUCLEOTIDE SEQUENCE</scope>
    <source>
        <strain evidence="8">LA-IB0</strain>
        <tissue evidence="8">Leaf</tissue>
    </source>
</reference>